<comment type="caution">
    <text evidence="2">The sequence shown here is derived from an EMBL/GenBank/DDBJ whole genome shotgun (WGS) entry which is preliminary data.</text>
</comment>
<dbReference type="Proteomes" id="UP000886723">
    <property type="component" value="Unassembled WGS sequence"/>
</dbReference>
<evidence type="ECO:0000313" key="3">
    <source>
        <dbReference type="Proteomes" id="UP000886723"/>
    </source>
</evidence>
<feature type="transmembrane region" description="Helical" evidence="1">
    <location>
        <begin position="127"/>
        <end position="145"/>
    </location>
</feature>
<accession>A0A9D1NUZ5</accession>
<proteinExistence type="predicted"/>
<dbReference type="EMBL" id="DVON01000167">
    <property type="protein sequence ID" value="HIV12997.1"/>
    <property type="molecule type" value="Genomic_DNA"/>
</dbReference>
<gene>
    <name evidence="2" type="ORF">IAA63_07655</name>
</gene>
<feature type="transmembrane region" description="Helical" evidence="1">
    <location>
        <begin position="12"/>
        <end position="33"/>
    </location>
</feature>
<protein>
    <submittedName>
        <fullName evidence="2">Uncharacterized protein</fullName>
    </submittedName>
</protein>
<organism evidence="2 3">
    <name type="scientific">Candidatus Pullilachnospira stercoravium</name>
    <dbReference type="NCBI Taxonomy" id="2840913"/>
    <lineage>
        <taxon>Bacteria</taxon>
        <taxon>Bacillati</taxon>
        <taxon>Bacillota</taxon>
        <taxon>Clostridia</taxon>
        <taxon>Lachnospirales</taxon>
        <taxon>Lachnospiraceae</taxon>
        <taxon>Lachnospiraceae incertae sedis</taxon>
        <taxon>Candidatus Pullilachnospira</taxon>
    </lineage>
</organism>
<dbReference type="AlphaFoldDB" id="A0A9D1NUZ5"/>
<reference evidence="2" key="2">
    <citation type="journal article" date="2021" name="PeerJ">
        <title>Extensive microbial diversity within the chicken gut microbiome revealed by metagenomics and culture.</title>
        <authorList>
            <person name="Gilroy R."/>
            <person name="Ravi A."/>
            <person name="Getino M."/>
            <person name="Pursley I."/>
            <person name="Horton D.L."/>
            <person name="Alikhan N.F."/>
            <person name="Baker D."/>
            <person name="Gharbi K."/>
            <person name="Hall N."/>
            <person name="Watson M."/>
            <person name="Adriaenssens E.M."/>
            <person name="Foster-Nyarko E."/>
            <person name="Jarju S."/>
            <person name="Secka A."/>
            <person name="Antonio M."/>
            <person name="Oren A."/>
            <person name="Chaudhuri R.R."/>
            <person name="La Ragione R."/>
            <person name="Hildebrand F."/>
            <person name="Pallen M.J."/>
        </authorList>
    </citation>
    <scope>NUCLEOTIDE SEQUENCE</scope>
    <source>
        <strain evidence="2">ChiBcec2-4451</strain>
    </source>
</reference>
<evidence type="ECO:0000313" key="2">
    <source>
        <dbReference type="EMBL" id="HIV12997.1"/>
    </source>
</evidence>
<evidence type="ECO:0000256" key="1">
    <source>
        <dbReference type="SAM" id="Phobius"/>
    </source>
</evidence>
<sequence>MLQTWMEQQVLFYGMAAAGVLGVLCIVLVNHFYSRTIRDLGRLDNPRGKWTKEFLNERKMREAKEQEITNPEAFIRTQLMKGRVLGIRLHKLKQGIGLGALLCFLLMMTAVYGTYRYEQSQLIRYEYVLVGVGVFALLLLLRQFMGFMNKEDMILDGLMDFMENSSAVSQAAPDLEAIKEQTREELIERVTEGIRQTAASETKFSHLLTPEEETIMREVIREYLT</sequence>
<keyword evidence="1" id="KW-0472">Membrane</keyword>
<keyword evidence="1" id="KW-1133">Transmembrane helix</keyword>
<keyword evidence="1" id="KW-0812">Transmembrane</keyword>
<name>A0A9D1NUZ5_9FIRM</name>
<reference evidence="2" key="1">
    <citation type="submission" date="2020-10" db="EMBL/GenBank/DDBJ databases">
        <authorList>
            <person name="Gilroy R."/>
        </authorList>
    </citation>
    <scope>NUCLEOTIDE SEQUENCE</scope>
    <source>
        <strain evidence="2">ChiBcec2-4451</strain>
    </source>
</reference>
<feature type="transmembrane region" description="Helical" evidence="1">
    <location>
        <begin position="95"/>
        <end position="115"/>
    </location>
</feature>